<comment type="similarity">
    <text evidence="13">Belongs to the RING-type zinc finger family. ATL subfamily.</text>
</comment>
<dbReference type="SMART" id="SM00184">
    <property type="entry name" value="RING"/>
    <property type="match status" value="1"/>
</dbReference>
<evidence type="ECO:0000256" key="7">
    <source>
        <dbReference type="ARBA" id="ARBA00022723"/>
    </source>
</evidence>
<comment type="pathway">
    <text evidence="3">Protein modification; protein ubiquitination.</text>
</comment>
<evidence type="ECO:0000256" key="13">
    <source>
        <dbReference type="ARBA" id="ARBA00024209"/>
    </source>
</evidence>
<evidence type="ECO:0000256" key="8">
    <source>
        <dbReference type="ARBA" id="ARBA00022771"/>
    </source>
</evidence>
<dbReference type="InterPro" id="IPR001841">
    <property type="entry name" value="Znf_RING"/>
</dbReference>
<dbReference type="OrthoDB" id="8062037at2759"/>
<keyword evidence="6 16" id="KW-0812">Transmembrane</keyword>
<evidence type="ECO:0000256" key="9">
    <source>
        <dbReference type="ARBA" id="ARBA00022786"/>
    </source>
</evidence>
<dbReference type="Pfam" id="PF13639">
    <property type="entry name" value="zf-RING_2"/>
    <property type="match status" value="1"/>
</dbReference>
<evidence type="ECO:0000256" key="11">
    <source>
        <dbReference type="ARBA" id="ARBA00022989"/>
    </source>
</evidence>
<dbReference type="PANTHER" id="PTHR46913:SF1">
    <property type="entry name" value="RING-H2 FINGER PROTEIN ATL16"/>
    <property type="match status" value="1"/>
</dbReference>
<evidence type="ECO:0000256" key="10">
    <source>
        <dbReference type="ARBA" id="ARBA00022833"/>
    </source>
</evidence>
<dbReference type="Gene3D" id="3.30.40.10">
    <property type="entry name" value="Zinc/RING finger domain, C3HC4 (zinc finger)"/>
    <property type="match status" value="1"/>
</dbReference>
<feature type="compositionally biased region" description="Polar residues" evidence="15">
    <location>
        <begin position="272"/>
        <end position="295"/>
    </location>
</feature>
<protein>
    <recommendedName>
        <fullName evidence="4">RING-type E3 ubiquitin transferase</fullName>
        <ecNumber evidence="4">2.3.2.27</ecNumber>
    </recommendedName>
</protein>
<dbReference type="SUPFAM" id="SSF57850">
    <property type="entry name" value="RING/U-box"/>
    <property type="match status" value="1"/>
</dbReference>
<feature type="compositionally biased region" description="Low complexity" evidence="15">
    <location>
        <begin position="246"/>
        <end position="255"/>
    </location>
</feature>
<comment type="catalytic activity">
    <reaction evidence="1">
        <text>S-ubiquitinyl-[E2 ubiquitin-conjugating enzyme]-L-cysteine + [acceptor protein]-L-lysine = [E2 ubiquitin-conjugating enzyme]-L-cysteine + N(6)-ubiquitinyl-[acceptor protein]-L-lysine.</text>
        <dbReference type="EC" id="2.3.2.27"/>
    </reaction>
</comment>
<dbReference type="PANTHER" id="PTHR46913">
    <property type="entry name" value="RING-H2 FINGER PROTEIN ATL16"/>
    <property type="match status" value="1"/>
</dbReference>
<dbReference type="InterPro" id="IPR044600">
    <property type="entry name" value="ATL1/ATL16-like"/>
</dbReference>
<organism evidence="18 19">
    <name type="scientific">Rhamnella rubrinervis</name>
    <dbReference type="NCBI Taxonomy" id="2594499"/>
    <lineage>
        <taxon>Eukaryota</taxon>
        <taxon>Viridiplantae</taxon>
        <taxon>Streptophyta</taxon>
        <taxon>Embryophyta</taxon>
        <taxon>Tracheophyta</taxon>
        <taxon>Spermatophyta</taxon>
        <taxon>Magnoliopsida</taxon>
        <taxon>eudicotyledons</taxon>
        <taxon>Gunneridae</taxon>
        <taxon>Pentapetalae</taxon>
        <taxon>rosids</taxon>
        <taxon>fabids</taxon>
        <taxon>Rosales</taxon>
        <taxon>Rhamnaceae</taxon>
        <taxon>rhamnoid group</taxon>
        <taxon>Rhamneae</taxon>
        <taxon>Rhamnella</taxon>
    </lineage>
</organism>
<feature type="region of interest" description="Disordered" evidence="15">
    <location>
        <begin position="236"/>
        <end position="295"/>
    </location>
</feature>
<keyword evidence="12 16" id="KW-0472">Membrane</keyword>
<dbReference type="GO" id="GO:0016567">
    <property type="term" value="P:protein ubiquitination"/>
    <property type="evidence" value="ECO:0007669"/>
    <property type="project" value="UniProtKB-UniPathway"/>
</dbReference>
<proteinExistence type="inferred from homology"/>
<evidence type="ECO:0000256" key="1">
    <source>
        <dbReference type="ARBA" id="ARBA00000900"/>
    </source>
</evidence>
<evidence type="ECO:0000256" key="5">
    <source>
        <dbReference type="ARBA" id="ARBA00022679"/>
    </source>
</evidence>
<evidence type="ECO:0000256" key="14">
    <source>
        <dbReference type="PROSITE-ProRule" id="PRU00175"/>
    </source>
</evidence>
<evidence type="ECO:0000259" key="17">
    <source>
        <dbReference type="PROSITE" id="PS50089"/>
    </source>
</evidence>
<dbReference type="GO" id="GO:0061630">
    <property type="term" value="F:ubiquitin protein ligase activity"/>
    <property type="evidence" value="ECO:0007669"/>
    <property type="project" value="UniProtKB-EC"/>
</dbReference>
<keyword evidence="8 14" id="KW-0863">Zinc-finger</keyword>
<evidence type="ECO:0000256" key="3">
    <source>
        <dbReference type="ARBA" id="ARBA00004906"/>
    </source>
</evidence>
<dbReference type="Proteomes" id="UP000796880">
    <property type="component" value="Unassembled WGS sequence"/>
</dbReference>
<evidence type="ECO:0000256" key="6">
    <source>
        <dbReference type="ARBA" id="ARBA00022692"/>
    </source>
</evidence>
<evidence type="ECO:0000313" key="18">
    <source>
        <dbReference type="EMBL" id="KAF3441769.1"/>
    </source>
</evidence>
<dbReference type="EC" id="2.3.2.27" evidence="4"/>
<keyword evidence="19" id="KW-1185">Reference proteome</keyword>
<gene>
    <name evidence="18" type="ORF">FNV43_RR15684</name>
</gene>
<accession>A0A8K0E9D1</accession>
<evidence type="ECO:0000256" key="4">
    <source>
        <dbReference type="ARBA" id="ARBA00012483"/>
    </source>
</evidence>
<name>A0A8K0E9D1_9ROSA</name>
<dbReference type="PROSITE" id="PS50089">
    <property type="entry name" value="ZF_RING_2"/>
    <property type="match status" value="1"/>
</dbReference>
<evidence type="ECO:0000256" key="12">
    <source>
        <dbReference type="ARBA" id="ARBA00023136"/>
    </source>
</evidence>
<keyword evidence="11 16" id="KW-1133">Transmembrane helix</keyword>
<comment type="subcellular location">
    <subcellularLocation>
        <location evidence="2">Membrane</location>
        <topology evidence="2">Single-pass membrane protein</topology>
    </subcellularLocation>
</comment>
<feature type="transmembrane region" description="Helical" evidence="16">
    <location>
        <begin position="21"/>
        <end position="43"/>
    </location>
</feature>
<evidence type="ECO:0000256" key="16">
    <source>
        <dbReference type="SAM" id="Phobius"/>
    </source>
</evidence>
<dbReference type="CDD" id="cd16461">
    <property type="entry name" value="RING-H2_EL5-like"/>
    <property type="match status" value="1"/>
</dbReference>
<sequence length="295" mass="32294">MDGVGSQEGASSSIGSYFTPLLISIGGILATSLALILYHFLLVRYCLRRRPLRLSNSHSLRRRSIPQIPPGLDDQILAAIPILCYSTQKVSGQPFRVDQSECVICLGELEDGDKVRSLPNCRHAFHISCIDEWFCAHTNCPVCRSPMVAVPFSSAAPNLAMQDHDEVREGVRNPTTSSLFGDHEQGGVLPNPVPSNSNGFLRHCVSMVLPVEGRPLCVVTELKRSLSMDHSHVAINIQREPHQKPSSSSSSSASSKAEPRSMPAKKFDRMSSMITRSFSQLRIGRSSSRADTSLP</sequence>
<keyword evidence="5" id="KW-0808">Transferase</keyword>
<evidence type="ECO:0000256" key="15">
    <source>
        <dbReference type="SAM" id="MobiDB-lite"/>
    </source>
</evidence>
<dbReference type="InterPro" id="IPR013083">
    <property type="entry name" value="Znf_RING/FYVE/PHD"/>
</dbReference>
<dbReference type="EMBL" id="VOIH02000007">
    <property type="protein sequence ID" value="KAF3441769.1"/>
    <property type="molecule type" value="Genomic_DNA"/>
</dbReference>
<evidence type="ECO:0000256" key="2">
    <source>
        <dbReference type="ARBA" id="ARBA00004167"/>
    </source>
</evidence>
<comment type="caution">
    <text evidence="18">The sequence shown here is derived from an EMBL/GenBank/DDBJ whole genome shotgun (WGS) entry which is preliminary data.</text>
</comment>
<dbReference type="AlphaFoldDB" id="A0A8K0E9D1"/>
<evidence type="ECO:0000313" key="19">
    <source>
        <dbReference type="Proteomes" id="UP000796880"/>
    </source>
</evidence>
<keyword evidence="7" id="KW-0479">Metal-binding</keyword>
<dbReference type="UniPathway" id="UPA00143"/>
<feature type="domain" description="RING-type" evidence="17">
    <location>
        <begin position="102"/>
        <end position="144"/>
    </location>
</feature>
<keyword evidence="10" id="KW-0862">Zinc</keyword>
<dbReference type="SMART" id="SM01197">
    <property type="entry name" value="FANCL_C"/>
    <property type="match status" value="1"/>
</dbReference>
<keyword evidence="9" id="KW-0833">Ubl conjugation pathway</keyword>
<reference evidence="18" key="1">
    <citation type="submission" date="2020-03" db="EMBL/GenBank/DDBJ databases">
        <title>A high-quality chromosome-level genome assembly of a woody plant with both climbing and erect habits, Rhamnella rubrinervis.</title>
        <authorList>
            <person name="Lu Z."/>
            <person name="Yang Y."/>
            <person name="Zhu X."/>
            <person name="Sun Y."/>
        </authorList>
    </citation>
    <scope>NUCLEOTIDE SEQUENCE</scope>
    <source>
        <strain evidence="18">BYM</strain>
        <tissue evidence="18">Leaf</tissue>
    </source>
</reference>
<dbReference type="GO" id="GO:0008270">
    <property type="term" value="F:zinc ion binding"/>
    <property type="evidence" value="ECO:0007669"/>
    <property type="project" value="UniProtKB-KW"/>
</dbReference>
<dbReference type="GO" id="GO:0016020">
    <property type="term" value="C:membrane"/>
    <property type="evidence" value="ECO:0007669"/>
    <property type="project" value="UniProtKB-SubCell"/>
</dbReference>